<feature type="domain" description="ABC transporter" evidence="4">
    <location>
        <begin position="34"/>
        <end position="303"/>
    </location>
</feature>
<dbReference type="PANTHER" id="PTHR42855">
    <property type="entry name" value="ABC TRANSPORTER ATP-BINDING SUBUNIT"/>
    <property type="match status" value="1"/>
</dbReference>
<protein>
    <submittedName>
        <fullName evidence="5">ABC-F family ATP-binding cassette domain-containing protein</fullName>
    </submittedName>
</protein>
<evidence type="ECO:0000256" key="3">
    <source>
        <dbReference type="SAM" id="MobiDB-lite"/>
    </source>
</evidence>
<dbReference type="SUPFAM" id="SSF52540">
    <property type="entry name" value="P-loop containing nucleoside triphosphate hydrolases"/>
    <property type="match status" value="2"/>
</dbReference>
<proteinExistence type="predicted"/>
<dbReference type="InterPro" id="IPR051309">
    <property type="entry name" value="ABCF_ATPase"/>
</dbReference>
<evidence type="ECO:0000313" key="6">
    <source>
        <dbReference type="Proteomes" id="UP000324308"/>
    </source>
</evidence>
<evidence type="ECO:0000313" key="5">
    <source>
        <dbReference type="EMBL" id="QER87562.1"/>
    </source>
</evidence>
<feature type="region of interest" description="Disordered" evidence="3">
    <location>
        <begin position="1"/>
        <end position="32"/>
    </location>
</feature>
<organism evidence="5 6">
    <name type="scientific">Streptomyces tendae</name>
    <dbReference type="NCBI Taxonomy" id="1932"/>
    <lineage>
        <taxon>Bacteria</taxon>
        <taxon>Bacillati</taxon>
        <taxon>Actinomycetota</taxon>
        <taxon>Actinomycetes</taxon>
        <taxon>Kitasatosporales</taxon>
        <taxon>Streptomycetaceae</taxon>
        <taxon>Streptomyces</taxon>
    </lineage>
</organism>
<dbReference type="CDD" id="cd03221">
    <property type="entry name" value="ABCF_EF-3"/>
    <property type="match status" value="1"/>
</dbReference>
<dbReference type="InterPro" id="IPR003439">
    <property type="entry name" value="ABC_transporter-like_ATP-bd"/>
</dbReference>
<name>A0ABX5ZSA8_STRTE</name>
<keyword evidence="6" id="KW-1185">Reference proteome</keyword>
<dbReference type="InterPro" id="IPR027417">
    <property type="entry name" value="P-loop_NTPase"/>
</dbReference>
<feature type="domain" description="ABC transporter" evidence="4">
    <location>
        <begin position="377"/>
        <end position="575"/>
    </location>
</feature>
<dbReference type="Gene3D" id="3.40.50.300">
    <property type="entry name" value="P-loop containing nucleotide triphosphate hydrolases"/>
    <property type="match status" value="2"/>
</dbReference>
<accession>A0ABX5ZSA8</accession>
<keyword evidence="1" id="KW-0547">Nucleotide-binding</keyword>
<dbReference type="NCBIfam" id="NF000355">
    <property type="entry name" value="ribo_prot_ABC_F"/>
    <property type="match status" value="1"/>
</dbReference>
<dbReference type="SMART" id="SM00382">
    <property type="entry name" value="AAA"/>
    <property type="match status" value="2"/>
</dbReference>
<keyword evidence="2 5" id="KW-0067">ATP-binding</keyword>
<evidence type="ECO:0000256" key="1">
    <source>
        <dbReference type="ARBA" id="ARBA00022741"/>
    </source>
</evidence>
<dbReference type="Pfam" id="PF00005">
    <property type="entry name" value="ABC_tran"/>
    <property type="match status" value="2"/>
</dbReference>
<dbReference type="InterPro" id="IPR017871">
    <property type="entry name" value="ABC_transporter-like_CS"/>
</dbReference>
<dbReference type="Proteomes" id="UP000324308">
    <property type="component" value="Chromosome"/>
</dbReference>
<feature type="compositionally biased region" description="Low complexity" evidence="3">
    <location>
        <begin position="1"/>
        <end position="12"/>
    </location>
</feature>
<dbReference type="InterPro" id="IPR003593">
    <property type="entry name" value="AAA+_ATPase"/>
</dbReference>
<evidence type="ECO:0000259" key="4">
    <source>
        <dbReference type="PROSITE" id="PS50893"/>
    </source>
</evidence>
<sequence length="575" mass="62418">MWRCSSRTLTRPTGPPRRPSVTRTSRRPPVPTQITARSVSKSYNGRLVLDAVTCTLTTGERTGIIGENGSGKTTLLRLLAGVEQPDSGTVTVQADGGIGHLPQDARLPAHHTVQQAVDDALSDLRAMQARMRRLEAAMATDQTPSSNSRVLAEYGDLLTAFELRGGYEADARVERALHGLGLTHLPRDRPIGDLSGGEQVRLRLAALLAASPEVLLLDEPTNHLDDHALTWLEDHLRTRPGTTVAVSHDRTFLDRVTTTLLEVDADRRTVTRYGNGYAGHIAEKAAARRRWEQEHADWEADVAAQREAAAVTARRVAPGRAMKDGNKMAYDRAAGRVQQSVAGRIRNAEERLRRLLADPVPKPPEPLSFTPTPPSAGRLSGTVLEASGVAVTGRLARTDLTVKAGDRLLITGANGTGKSTLLRVLVGRLTPDTGRITRRGRIGHLPQEPAPGRPGETVLEAYARGLPGHPEDHAERLLALGLFTSERLAARVTELSTGQRRRLALARLLSRPSDVLLLDEPTNHLSPALVEDLEQALADYPGTVLLVSHDRRLRSRWTGTQLTLPARDTTAPPTD</sequence>
<dbReference type="PANTHER" id="PTHR42855:SF2">
    <property type="entry name" value="DRUG RESISTANCE ABC TRANSPORTER,ATP-BINDING PROTEIN"/>
    <property type="match status" value="1"/>
</dbReference>
<dbReference type="PROSITE" id="PS50893">
    <property type="entry name" value="ABC_TRANSPORTER_2"/>
    <property type="match status" value="2"/>
</dbReference>
<dbReference type="PROSITE" id="PS00211">
    <property type="entry name" value="ABC_TRANSPORTER_1"/>
    <property type="match status" value="1"/>
</dbReference>
<gene>
    <name evidence="5" type="ORF">F3L20_18325</name>
</gene>
<dbReference type="GO" id="GO:0005524">
    <property type="term" value="F:ATP binding"/>
    <property type="evidence" value="ECO:0007669"/>
    <property type="project" value="UniProtKB-KW"/>
</dbReference>
<evidence type="ECO:0000256" key="2">
    <source>
        <dbReference type="ARBA" id="ARBA00022840"/>
    </source>
</evidence>
<dbReference type="EMBL" id="CP043959">
    <property type="protein sequence ID" value="QER87562.1"/>
    <property type="molecule type" value="Genomic_DNA"/>
</dbReference>
<reference evidence="5 6" key="1">
    <citation type="submission" date="2019-09" db="EMBL/GenBank/DDBJ databases">
        <title>Draft genome sequence of the Ebosin-producing strain Streptomyces sp. 139.</title>
        <authorList>
            <person name="Ai L."/>
            <person name="Geng M."/>
            <person name="Ma M."/>
            <person name="Bai L."/>
        </authorList>
    </citation>
    <scope>NUCLEOTIDE SEQUENCE [LARGE SCALE GENOMIC DNA]</scope>
    <source>
        <strain evidence="5 6">139</strain>
    </source>
</reference>